<proteinExistence type="predicted"/>
<dbReference type="EMBL" id="SZYD01000639">
    <property type="protein sequence ID" value="KAD1605690.1"/>
    <property type="molecule type" value="Genomic_DNA"/>
</dbReference>
<feature type="compositionally biased region" description="Polar residues" evidence="1">
    <location>
        <begin position="47"/>
        <end position="57"/>
    </location>
</feature>
<evidence type="ECO:0000313" key="3">
    <source>
        <dbReference type="Proteomes" id="UP000326396"/>
    </source>
</evidence>
<protein>
    <submittedName>
        <fullName evidence="2">Uncharacterized protein</fullName>
    </submittedName>
</protein>
<organism evidence="2 3">
    <name type="scientific">Mikania micrantha</name>
    <name type="common">bitter vine</name>
    <dbReference type="NCBI Taxonomy" id="192012"/>
    <lineage>
        <taxon>Eukaryota</taxon>
        <taxon>Viridiplantae</taxon>
        <taxon>Streptophyta</taxon>
        <taxon>Embryophyta</taxon>
        <taxon>Tracheophyta</taxon>
        <taxon>Spermatophyta</taxon>
        <taxon>Magnoliopsida</taxon>
        <taxon>eudicotyledons</taxon>
        <taxon>Gunneridae</taxon>
        <taxon>Pentapetalae</taxon>
        <taxon>asterids</taxon>
        <taxon>campanulids</taxon>
        <taxon>Asterales</taxon>
        <taxon>Asteraceae</taxon>
        <taxon>Asteroideae</taxon>
        <taxon>Heliantheae alliance</taxon>
        <taxon>Eupatorieae</taxon>
        <taxon>Mikania</taxon>
    </lineage>
</organism>
<sequence>MLLIETITERALKPNFISQTLNPNAAGCVVREAKTTDVALTLDRLESPTSTPTNGSSEVMPERRPIDVFPKIAVDVIGKKRSESDVEVTYDDDGVTKYYVSPHGAFRNIDAHTATTSSLSVGKTKVEEDVSPYKLRQKRTIQKPKKLK</sequence>
<comment type="caution">
    <text evidence="2">The sequence shown here is derived from an EMBL/GenBank/DDBJ whole genome shotgun (WGS) entry which is preliminary data.</text>
</comment>
<reference evidence="2 3" key="1">
    <citation type="submission" date="2019-05" db="EMBL/GenBank/DDBJ databases">
        <title>Mikania micrantha, genome provides insights into the molecular mechanism of rapid growth.</title>
        <authorList>
            <person name="Liu B."/>
        </authorList>
    </citation>
    <scope>NUCLEOTIDE SEQUENCE [LARGE SCALE GENOMIC DNA]</scope>
    <source>
        <strain evidence="2">NLD-2019</strain>
        <tissue evidence="2">Leaf</tissue>
    </source>
</reference>
<name>A0A5N6LJM6_9ASTR</name>
<keyword evidence="3" id="KW-1185">Reference proteome</keyword>
<dbReference type="Proteomes" id="UP000326396">
    <property type="component" value="Unassembled WGS sequence"/>
</dbReference>
<evidence type="ECO:0000313" key="2">
    <source>
        <dbReference type="EMBL" id="KAD1605690.1"/>
    </source>
</evidence>
<accession>A0A5N6LJM6</accession>
<gene>
    <name evidence="2" type="ORF">E3N88_42565</name>
</gene>
<feature type="region of interest" description="Disordered" evidence="1">
    <location>
        <begin position="45"/>
        <end position="64"/>
    </location>
</feature>
<dbReference type="AlphaFoldDB" id="A0A5N6LJM6"/>
<evidence type="ECO:0000256" key="1">
    <source>
        <dbReference type="SAM" id="MobiDB-lite"/>
    </source>
</evidence>